<dbReference type="InterPro" id="IPR020095">
    <property type="entry name" value="PsdUridine_synth_TruA_C"/>
</dbReference>
<evidence type="ECO:0000259" key="7">
    <source>
        <dbReference type="Pfam" id="PF01416"/>
    </source>
</evidence>
<dbReference type="PANTHER" id="PTHR11142">
    <property type="entry name" value="PSEUDOURIDYLATE SYNTHASE"/>
    <property type="match status" value="1"/>
</dbReference>
<dbReference type="Gene3D" id="3.30.70.660">
    <property type="entry name" value="Pseudouridine synthase I, catalytic domain, C-terminal subdomain"/>
    <property type="match status" value="1"/>
</dbReference>
<evidence type="ECO:0000256" key="2">
    <source>
        <dbReference type="ARBA" id="ARBA00022694"/>
    </source>
</evidence>
<keyword evidence="3 6" id="KW-0413">Isomerase</keyword>
<gene>
    <name evidence="8" type="ORF">PROFUN_12466</name>
</gene>
<dbReference type="Pfam" id="PF01416">
    <property type="entry name" value="PseudoU_synth_1"/>
    <property type="match status" value="1"/>
</dbReference>
<dbReference type="OrthoDB" id="271910at2759"/>
<dbReference type="GO" id="GO:0160147">
    <property type="term" value="F:tRNA pseudouridine(38-40) synthase activity"/>
    <property type="evidence" value="ECO:0007669"/>
    <property type="project" value="UniProtKB-EC"/>
</dbReference>
<comment type="catalytic activity">
    <reaction evidence="6">
        <text>uridine(38/39/40) in tRNA = pseudouridine(38/39/40) in tRNA</text>
        <dbReference type="Rhea" id="RHEA:22376"/>
        <dbReference type="Rhea" id="RHEA-COMP:10085"/>
        <dbReference type="Rhea" id="RHEA-COMP:10087"/>
        <dbReference type="ChEBI" id="CHEBI:65314"/>
        <dbReference type="ChEBI" id="CHEBI:65315"/>
        <dbReference type="EC" id="5.4.99.12"/>
    </reaction>
</comment>
<dbReference type="GO" id="GO:0003723">
    <property type="term" value="F:RNA binding"/>
    <property type="evidence" value="ECO:0007669"/>
    <property type="project" value="InterPro"/>
</dbReference>
<dbReference type="InterPro" id="IPR001406">
    <property type="entry name" value="PsdUridine_synth_TruA"/>
</dbReference>
<dbReference type="InterPro" id="IPR020097">
    <property type="entry name" value="PsdUridine_synth_TruA_a/b_dom"/>
</dbReference>
<dbReference type="AlphaFoldDB" id="A0A2P6N7C6"/>
<accession>A0A2P6N7C6</accession>
<evidence type="ECO:0000256" key="1">
    <source>
        <dbReference type="ARBA" id="ARBA00009375"/>
    </source>
</evidence>
<comment type="caution">
    <text evidence="8">The sequence shown here is derived from an EMBL/GenBank/DDBJ whole genome shotgun (WGS) entry which is preliminary data.</text>
</comment>
<dbReference type="HAMAP" id="MF_00171">
    <property type="entry name" value="TruA"/>
    <property type="match status" value="1"/>
</dbReference>
<evidence type="ECO:0000313" key="9">
    <source>
        <dbReference type="Proteomes" id="UP000241769"/>
    </source>
</evidence>
<comment type="similarity">
    <text evidence="1 6">Belongs to the tRNA pseudouridine synthase TruA family.</text>
</comment>
<dbReference type="InterPro" id="IPR020103">
    <property type="entry name" value="PsdUridine_synth_cat_dom_sf"/>
</dbReference>
<dbReference type="STRING" id="1890364.A0A2P6N7C6"/>
<dbReference type="Proteomes" id="UP000241769">
    <property type="component" value="Unassembled WGS sequence"/>
</dbReference>
<feature type="binding site" evidence="5">
    <location>
        <position position="121"/>
    </location>
    <ligand>
        <name>substrate</name>
    </ligand>
</feature>
<evidence type="ECO:0000256" key="4">
    <source>
        <dbReference type="PIRSR" id="PIRSR001430-1"/>
    </source>
</evidence>
<keyword evidence="2 6" id="KW-0819">tRNA processing</keyword>
<dbReference type="EMBL" id="MDYQ01000168">
    <property type="protein sequence ID" value="PRP79854.1"/>
    <property type="molecule type" value="Genomic_DNA"/>
</dbReference>
<dbReference type="GO" id="GO:0031119">
    <property type="term" value="P:tRNA pseudouridine synthesis"/>
    <property type="evidence" value="ECO:0007669"/>
    <property type="project" value="TreeGrafter"/>
</dbReference>
<organism evidence="8 9">
    <name type="scientific">Planoprotostelium fungivorum</name>
    <dbReference type="NCBI Taxonomy" id="1890364"/>
    <lineage>
        <taxon>Eukaryota</taxon>
        <taxon>Amoebozoa</taxon>
        <taxon>Evosea</taxon>
        <taxon>Variosea</taxon>
        <taxon>Cavosteliida</taxon>
        <taxon>Cavosteliaceae</taxon>
        <taxon>Planoprotostelium</taxon>
    </lineage>
</organism>
<keyword evidence="9" id="KW-1185">Reference proteome</keyword>
<dbReference type="PIRSF" id="PIRSF001430">
    <property type="entry name" value="tRNA_psdUrid_synth"/>
    <property type="match status" value="1"/>
</dbReference>
<evidence type="ECO:0000313" key="8">
    <source>
        <dbReference type="EMBL" id="PRP79854.1"/>
    </source>
</evidence>
<evidence type="ECO:0000256" key="5">
    <source>
        <dbReference type="PIRSR" id="PIRSR001430-2"/>
    </source>
</evidence>
<reference evidence="8 9" key="1">
    <citation type="journal article" date="2018" name="Genome Biol. Evol.">
        <title>Multiple Roots of Fruiting Body Formation in Amoebozoa.</title>
        <authorList>
            <person name="Hillmann F."/>
            <person name="Forbes G."/>
            <person name="Novohradska S."/>
            <person name="Ferling I."/>
            <person name="Riege K."/>
            <person name="Groth M."/>
            <person name="Westermann M."/>
            <person name="Marz M."/>
            <person name="Spaller T."/>
            <person name="Winckler T."/>
            <person name="Schaap P."/>
            <person name="Glockner G."/>
        </authorList>
    </citation>
    <scope>NUCLEOTIDE SEQUENCE [LARGE SCALE GENOMIC DNA]</scope>
    <source>
        <strain evidence="8 9">Jena</strain>
    </source>
</reference>
<dbReference type="EC" id="5.4.99.12" evidence="6"/>
<dbReference type="FunCoup" id="A0A2P6N7C6">
    <property type="interactions" value="28"/>
</dbReference>
<proteinExistence type="inferred from homology"/>
<feature type="active site" description="Nucleophile" evidence="4">
    <location>
        <position position="56"/>
    </location>
</feature>
<name>A0A2P6N7C6_9EUKA</name>
<dbReference type="SUPFAM" id="SSF55120">
    <property type="entry name" value="Pseudouridine synthase"/>
    <property type="match status" value="1"/>
</dbReference>
<dbReference type="InParanoid" id="A0A2P6N7C6"/>
<dbReference type="PANTHER" id="PTHR11142:SF0">
    <property type="entry name" value="TRNA PSEUDOURIDINE SYNTHASE-LIKE 1"/>
    <property type="match status" value="1"/>
</dbReference>
<protein>
    <recommendedName>
        <fullName evidence="6">tRNA pseudouridine synthase</fullName>
        <ecNumber evidence="6">5.4.99.12</ecNumber>
    </recommendedName>
</protein>
<feature type="domain" description="Pseudouridine synthase I TruA alpha/beta" evidence="7">
    <location>
        <begin position="166"/>
        <end position="261"/>
    </location>
</feature>
<dbReference type="CDD" id="cd02570">
    <property type="entry name" value="PseudoU_synth_EcTruA"/>
    <property type="match status" value="1"/>
</dbReference>
<dbReference type="InterPro" id="IPR020094">
    <property type="entry name" value="TruA/RsuA/RluB/E/F_N"/>
</dbReference>
<sequence length="269" mass="30242">MQRFRLDLAYCGTRYNGWSVQTPSVMHKDSIQSLLENAAAQLHKPPVRVYGCSRTDAGVHALHAVAHIDLPQINSQGVENQPEKIRDRMRHLLRGSDILIKSVQKVDLTFHAQHSAIHKRYVYKILNIPRYHPARFNELFNKNTQWVLDKSLDLSSMSVKLTTDHGSTSTVKNIQSIEMDTQPPPLELSYIEDAQTIQISISGDSFLKNQVRAMVGGIVEVGMGKTTIRNIEELLSSGTRNSFSPTIAPAAGLYLQHIEYPESPSTREE</sequence>
<evidence type="ECO:0000256" key="6">
    <source>
        <dbReference type="RuleBase" id="RU003792"/>
    </source>
</evidence>
<evidence type="ECO:0000256" key="3">
    <source>
        <dbReference type="ARBA" id="ARBA00023235"/>
    </source>
</evidence>
<dbReference type="Gene3D" id="3.30.70.580">
    <property type="entry name" value="Pseudouridine synthase I, catalytic domain, N-terminal subdomain"/>
    <property type="match status" value="1"/>
</dbReference>